<evidence type="ECO:0000313" key="3">
    <source>
        <dbReference type="Proteomes" id="UP000184139"/>
    </source>
</evidence>
<keyword evidence="3" id="KW-1185">Reference proteome</keyword>
<dbReference type="EMBL" id="FQXS01000007">
    <property type="protein sequence ID" value="SHH71762.1"/>
    <property type="molecule type" value="Genomic_DNA"/>
</dbReference>
<dbReference type="STRING" id="1121409.SAMN02745124_01590"/>
<protein>
    <submittedName>
        <fullName evidence="2">HDIG domain-containing protein</fullName>
    </submittedName>
</protein>
<reference evidence="2 3" key="1">
    <citation type="submission" date="2016-11" db="EMBL/GenBank/DDBJ databases">
        <authorList>
            <person name="Jaros S."/>
            <person name="Januszkiewicz K."/>
            <person name="Wedrychowicz H."/>
        </authorList>
    </citation>
    <scope>NUCLEOTIDE SEQUENCE [LARGE SCALE GENOMIC DNA]</scope>
    <source>
        <strain evidence="2 3">DSM 9705</strain>
    </source>
</reference>
<dbReference type="PANTHER" id="PTHR33525:SF3">
    <property type="entry name" value="RIBONUCLEASE Y"/>
    <property type="match status" value="1"/>
</dbReference>
<evidence type="ECO:0000259" key="1">
    <source>
        <dbReference type="PROSITE" id="PS51833"/>
    </source>
</evidence>
<feature type="domain" description="HDOD" evidence="1">
    <location>
        <begin position="14"/>
        <end position="209"/>
    </location>
</feature>
<evidence type="ECO:0000313" key="2">
    <source>
        <dbReference type="EMBL" id="SHH71762.1"/>
    </source>
</evidence>
<dbReference type="AlphaFoldDB" id="A0A1M5V917"/>
<dbReference type="RefSeq" id="WP_073374962.1">
    <property type="nucleotide sequence ID" value="NZ_FQXS01000007.1"/>
</dbReference>
<dbReference type="SUPFAM" id="SSF109604">
    <property type="entry name" value="HD-domain/PDEase-like"/>
    <property type="match status" value="1"/>
</dbReference>
<dbReference type="PROSITE" id="PS51833">
    <property type="entry name" value="HDOD"/>
    <property type="match status" value="1"/>
</dbReference>
<dbReference type="PANTHER" id="PTHR33525">
    <property type="match status" value="1"/>
</dbReference>
<proteinExistence type="predicted"/>
<organism evidence="2 3">
    <name type="scientific">Desulfofustis glycolicus DSM 9705</name>
    <dbReference type="NCBI Taxonomy" id="1121409"/>
    <lineage>
        <taxon>Bacteria</taxon>
        <taxon>Pseudomonadati</taxon>
        <taxon>Thermodesulfobacteriota</taxon>
        <taxon>Desulfobulbia</taxon>
        <taxon>Desulfobulbales</taxon>
        <taxon>Desulfocapsaceae</taxon>
        <taxon>Desulfofustis</taxon>
    </lineage>
</organism>
<dbReference type="Gene3D" id="1.10.3210.10">
    <property type="entry name" value="Hypothetical protein af1432"/>
    <property type="match status" value="1"/>
</dbReference>
<dbReference type="InterPro" id="IPR013976">
    <property type="entry name" value="HDOD"/>
</dbReference>
<accession>A0A1M5V917</accession>
<dbReference type="OrthoDB" id="5501247at2"/>
<dbReference type="Pfam" id="PF08668">
    <property type="entry name" value="HDOD"/>
    <property type="match status" value="1"/>
</dbReference>
<dbReference type="InterPro" id="IPR052340">
    <property type="entry name" value="RNase_Y/CdgJ"/>
</dbReference>
<sequence>MTAAQELIASYRSFKTLPHVVTKLSQLINDSNTTMKDFEEVIKMDPTLVVRLLRLVNSPYYGLSQYIESIGRAVALIGMKNLYNIAVTDALKHLFREREVSRIFSRQKLWLHCAAVAICSQMLAERVFGINGDDAYLCGILHDFGLIVEEQAAGAVFYDICRAALEHGSLPEQERKRLTTDHAEIGYLITDDWGIPHTIREAIRDHHSLRDAIEPTSLTGILQIAEYLTGQLGYTILAIPVTELSPVLADHIQDNIDEYRVLLDDLPAEMSKASEIYRSTEH</sequence>
<gene>
    <name evidence="2" type="ORF">SAMN02745124_01590</name>
</gene>
<dbReference type="Proteomes" id="UP000184139">
    <property type="component" value="Unassembled WGS sequence"/>
</dbReference>
<name>A0A1M5V917_9BACT</name>